<organism evidence="1 2">
    <name type="scientific">Myxococcus xanthus</name>
    <dbReference type="NCBI Taxonomy" id="34"/>
    <lineage>
        <taxon>Bacteria</taxon>
        <taxon>Pseudomonadati</taxon>
        <taxon>Myxococcota</taxon>
        <taxon>Myxococcia</taxon>
        <taxon>Myxococcales</taxon>
        <taxon>Cystobacterineae</taxon>
        <taxon>Myxococcaceae</taxon>
        <taxon>Myxococcus</taxon>
    </lineage>
</organism>
<name>A0A7Y4IF79_MYXXA</name>
<dbReference type="EMBL" id="JABFNT010000018">
    <property type="protein sequence ID" value="NOJ78187.1"/>
    <property type="molecule type" value="Genomic_DNA"/>
</dbReference>
<proteinExistence type="predicted"/>
<evidence type="ECO:0000313" key="2">
    <source>
        <dbReference type="Proteomes" id="UP000533080"/>
    </source>
</evidence>
<protein>
    <submittedName>
        <fullName evidence="1">Uncharacterized protein</fullName>
    </submittedName>
</protein>
<evidence type="ECO:0000313" key="1">
    <source>
        <dbReference type="EMBL" id="NOJ78187.1"/>
    </source>
</evidence>
<dbReference type="Proteomes" id="UP000533080">
    <property type="component" value="Unassembled WGS sequence"/>
</dbReference>
<sequence>MGPMIPEDIDLQQLTADLKNALGPGEPIGYLRGKSVMRNLLVDLRGFSQLEAEELIDTLETRGFLRFLGDPTERSVADAHWDISPHA</sequence>
<reference evidence="1 2" key="1">
    <citation type="submission" date="2020-05" db="EMBL/GenBank/DDBJ databases">
        <authorList>
            <person name="Whitworth D."/>
        </authorList>
    </citation>
    <scope>NUCLEOTIDE SEQUENCE [LARGE SCALE GENOMIC DNA]</scope>
    <source>
        <strain evidence="1 2">AM005</strain>
    </source>
</reference>
<gene>
    <name evidence="1" type="ORF">HNV28_07515</name>
</gene>
<accession>A0A7Y4IF79</accession>
<dbReference type="AlphaFoldDB" id="A0A7Y4IF79"/>
<comment type="caution">
    <text evidence="1">The sequence shown here is derived from an EMBL/GenBank/DDBJ whole genome shotgun (WGS) entry which is preliminary data.</text>
</comment>